<dbReference type="GO" id="GO:0008483">
    <property type="term" value="F:transaminase activity"/>
    <property type="evidence" value="ECO:0007669"/>
    <property type="project" value="UniProtKB-KW"/>
</dbReference>
<dbReference type="PANTHER" id="PTHR13693:SF100">
    <property type="entry name" value="8-AMINO-7-OXONONANOATE SYNTHASE"/>
    <property type="match status" value="1"/>
</dbReference>
<dbReference type="GO" id="GO:0008710">
    <property type="term" value="F:8-amino-7-oxononanoate synthase activity"/>
    <property type="evidence" value="ECO:0007669"/>
    <property type="project" value="TreeGrafter"/>
</dbReference>
<dbReference type="Pfam" id="PF00155">
    <property type="entry name" value="Aminotran_1_2"/>
    <property type="match status" value="1"/>
</dbReference>
<evidence type="ECO:0000256" key="1">
    <source>
        <dbReference type="ARBA" id="ARBA00001933"/>
    </source>
</evidence>
<organism evidence="6 8">
    <name type="scientific">Flavobacterium glycines</name>
    <dbReference type="NCBI Taxonomy" id="551990"/>
    <lineage>
        <taxon>Bacteria</taxon>
        <taxon>Pseudomonadati</taxon>
        <taxon>Bacteroidota</taxon>
        <taxon>Flavobacteriia</taxon>
        <taxon>Flavobacteriales</taxon>
        <taxon>Flavobacteriaceae</taxon>
        <taxon>Flavobacterium</taxon>
    </lineage>
</organism>
<reference evidence="6" key="2">
    <citation type="submission" date="2016-03" db="EMBL/GenBank/DDBJ databases">
        <authorList>
            <person name="Ploux O."/>
        </authorList>
    </citation>
    <scope>NUCLEOTIDE SEQUENCE</scope>
    <source>
        <strain evidence="6">NBRC 105008</strain>
    </source>
</reference>
<evidence type="ECO:0000256" key="3">
    <source>
        <dbReference type="ARBA" id="ARBA00022898"/>
    </source>
</evidence>
<evidence type="ECO:0000313" key="8">
    <source>
        <dbReference type="Proteomes" id="UP000093226"/>
    </source>
</evidence>
<dbReference type="STRING" id="551990.SAMN05192550_1638"/>
<accession>A0A1B9DYA2</accession>
<dbReference type="Gene3D" id="3.90.1150.10">
    <property type="entry name" value="Aspartate Aminotransferase, domain 1"/>
    <property type="match status" value="1"/>
</dbReference>
<dbReference type="InterPro" id="IPR004839">
    <property type="entry name" value="Aminotransferase_I/II_large"/>
</dbReference>
<evidence type="ECO:0000259" key="4">
    <source>
        <dbReference type="Pfam" id="PF00155"/>
    </source>
</evidence>
<dbReference type="OrthoDB" id="846426at2"/>
<dbReference type="EMBL" id="FNEO01000001">
    <property type="protein sequence ID" value="SDJ09495.1"/>
    <property type="molecule type" value="Genomic_DNA"/>
</dbReference>
<dbReference type="Proteomes" id="UP000182367">
    <property type="component" value="Unassembled WGS sequence"/>
</dbReference>
<dbReference type="Gene3D" id="3.40.640.10">
    <property type="entry name" value="Type I PLP-dependent aspartate aminotransferase-like (Major domain)"/>
    <property type="match status" value="1"/>
</dbReference>
<evidence type="ECO:0000313" key="10">
    <source>
        <dbReference type="Proteomes" id="UP000321579"/>
    </source>
</evidence>
<dbReference type="InterPro" id="IPR015421">
    <property type="entry name" value="PyrdxlP-dep_Trfase_major"/>
</dbReference>
<dbReference type="PANTHER" id="PTHR13693">
    <property type="entry name" value="CLASS II AMINOTRANSFERASE/8-AMINO-7-OXONONANOATE SYNTHASE"/>
    <property type="match status" value="1"/>
</dbReference>
<reference evidence="8" key="1">
    <citation type="submission" date="2016-03" db="EMBL/GenBank/DDBJ databases">
        <title>Draft genome sequence of Paenibacillus glacialis DSM 22343.</title>
        <authorList>
            <person name="Shin S.-K."/>
            <person name="Yi H."/>
        </authorList>
    </citation>
    <scope>NUCLEOTIDE SEQUENCE [LARGE SCALE GENOMIC DNA]</scope>
    <source>
        <strain evidence="8">NBRC 105008</strain>
    </source>
</reference>
<reference evidence="7 9" key="3">
    <citation type="submission" date="2016-10" db="EMBL/GenBank/DDBJ databases">
        <authorList>
            <person name="Varghese N."/>
            <person name="Submissions S."/>
        </authorList>
    </citation>
    <scope>NUCLEOTIDE SEQUENCE [LARGE SCALE GENOMIC DNA]</scope>
    <source>
        <strain evidence="7 9">Gm-149</strain>
    </source>
</reference>
<keyword evidence="9" id="KW-1185">Reference proteome</keyword>
<dbReference type="GO" id="GO:0030170">
    <property type="term" value="F:pyridoxal phosphate binding"/>
    <property type="evidence" value="ECO:0007669"/>
    <property type="project" value="InterPro"/>
</dbReference>
<reference evidence="5 10" key="4">
    <citation type="submission" date="2019-07" db="EMBL/GenBank/DDBJ databases">
        <title>Whole genome shotgun sequence of Flavobacterium glycines NBRC 105008.</title>
        <authorList>
            <person name="Hosoyama A."/>
            <person name="Uohara A."/>
            <person name="Ohji S."/>
            <person name="Ichikawa N."/>
        </authorList>
    </citation>
    <scope>NUCLEOTIDE SEQUENCE [LARGE SCALE GENOMIC DNA]</scope>
    <source>
        <strain evidence="5 10">NBRC 105008</strain>
    </source>
</reference>
<evidence type="ECO:0000313" key="9">
    <source>
        <dbReference type="Proteomes" id="UP000182367"/>
    </source>
</evidence>
<dbReference type="InterPro" id="IPR015424">
    <property type="entry name" value="PyrdxlP-dep_Trfase"/>
</dbReference>
<dbReference type="InterPro" id="IPR050087">
    <property type="entry name" value="AON_synthase_class-II"/>
</dbReference>
<dbReference type="AlphaFoldDB" id="A0A1B9DYA2"/>
<evidence type="ECO:0000256" key="2">
    <source>
        <dbReference type="ARBA" id="ARBA00022679"/>
    </source>
</evidence>
<proteinExistence type="predicted"/>
<dbReference type="RefSeq" id="WP_066324164.1">
    <property type="nucleotide sequence ID" value="NZ_BJVF01000001.1"/>
</dbReference>
<sequence>MIVTQFPDRILKIDGEKYLYFGGTAYLGLPPNKKFQKILLKNIHRWGTAYGSSRNANIQLTAYDKGEHFLAQLIQAEAAVTVSSGMLAGQLVLDTLKTENTVFYHFPETHTAIKYADSNPFYINNSINPQLLDEKIEKICILTDAVPSNTVKAVDLSILAQIPNQKEITLVIDESHSLGILGSNGCGIFSNINYPNIKQKIMVSSLGKAMGLSGGVIASNADFIKKIRTNNIFVSSAGMNPAFVNTLSDAEKLYTKQQRKLKENLAYISAKLLPNNNILFNENYPVIYPKIENINTILASKKIIITNFKYASETDYLNRIIITANHKKKDLDKIIQILNQYKSKDELTKL</sequence>
<dbReference type="EMBL" id="BJVF01000001">
    <property type="protein sequence ID" value="GEL09366.1"/>
    <property type="molecule type" value="Genomic_DNA"/>
</dbReference>
<comment type="caution">
    <text evidence="6">The sequence shown here is derived from an EMBL/GenBank/DDBJ whole genome shotgun (WGS) entry which is preliminary data.</text>
</comment>
<dbReference type="Proteomes" id="UP000093226">
    <property type="component" value="Unassembled WGS sequence"/>
</dbReference>
<evidence type="ECO:0000313" key="5">
    <source>
        <dbReference type="EMBL" id="GEL09366.1"/>
    </source>
</evidence>
<feature type="domain" description="Aminotransferase class I/classII large" evidence="4">
    <location>
        <begin position="56"/>
        <end position="337"/>
    </location>
</feature>
<gene>
    <name evidence="6" type="ORF">FBGL_01430</name>
    <name evidence="5" type="ORF">FGL01_01050</name>
    <name evidence="7" type="ORF">SAMN05192550_1638</name>
</gene>
<name>A0A1B9DYA2_9FLAO</name>
<comment type="cofactor">
    <cofactor evidence="1">
        <name>pyridoxal 5'-phosphate</name>
        <dbReference type="ChEBI" id="CHEBI:597326"/>
    </cofactor>
</comment>
<dbReference type="GO" id="GO:0009102">
    <property type="term" value="P:biotin biosynthetic process"/>
    <property type="evidence" value="ECO:0007669"/>
    <property type="project" value="TreeGrafter"/>
</dbReference>
<dbReference type="SUPFAM" id="SSF53383">
    <property type="entry name" value="PLP-dependent transferases"/>
    <property type="match status" value="1"/>
</dbReference>
<dbReference type="InterPro" id="IPR015422">
    <property type="entry name" value="PyrdxlP-dep_Trfase_small"/>
</dbReference>
<keyword evidence="2 6" id="KW-0808">Transferase</keyword>
<evidence type="ECO:0000313" key="7">
    <source>
        <dbReference type="EMBL" id="SDJ09495.1"/>
    </source>
</evidence>
<keyword evidence="6" id="KW-0032">Aminotransferase</keyword>
<evidence type="ECO:0000313" key="6">
    <source>
        <dbReference type="EMBL" id="OCB74658.1"/>
    </source>
</evidence>
<dbReference type="Proteomes" id="UP000321579">
    <property type="component" value="Unassembled WGS sequence"/>
</dbReference>
<keyword evidence="3" id="KW-0663">Pyridoxal phosphate</keyword>
<dbReference type="EMBL" id="LVEO01000002">
    <property type="protein sequence ID" value="OCB74658.1"/>
    <property type="molecule type" value="Genomic_DNA"/>
</dbReference>
<protein>
    <submittedName>
        <fullName evidence="7">7-keto-8-aminopelargonate synthetase</fullName>
    </submittedName>
    <submittedName>
        <fullName evidence="6">Aminotransferase class I/II</fullName>
    </submittedName>
</protein>